<evidence type="ECO:0000256" key="4">
    <source>
        <dbReference type="ARBA" id="ARBA00019114"/>
    </source>
</evidence>
<protein>
    <recommendedName>
        <fullName evidence="4">DNA polymerase III subunit alpha</fullName>
        <ecNumber evidence="3">2.7.7.7</ecNumber>
    </recommendedName>
</protein>
<evidence type="ECO:0000256" key="7">
    <source>
        <dbReference type="ARBA" id="ARBA00022705"/>
    </source>
</evidence>
<proteinExistence type="inferred from homology"/>
<comment type="similarity">
    <text evidence="2">Belongs to the DNA polymerase type-C family. DnaE subfamily.</text>
</comment>
<dbReference type="InterPro" id="IPR041931">
    <property type="entry name" value="DNA_pol3_alpha_thumb_dom"/>
</dbReference>
<dbReference type="InterPro" id="IPR011708">
    <property type="entry name" value="DNA_pol3_alpha_NTPase_dom"/>
</dbReference>
<dbReference type="OrthoDB" id="9803237at2"/>
<evidence type="ECO:0000256" key="2">
    <source>
        <dbReference type="ARBA" id="ARBA00009496"/>
    </source>
</evidence>
<dbReference type="Pfam" id="PF07733">
    <property type="entry name" value="DNA_pol3_alpha"/>
    <property type="match status" value="1"/>
</dbReference>
<keyword evidence="8" id="KW-0239">DNA-directed DNA polymerase</keyword>
<dbReference type="Gene3D" id="1.10.10.1600">
    <property type="entry name" value="Bacterial DNA polymerase III alpha subunit, thumb domain"/>
    <property type="match status" value="1"/>
</dbReference>
<evidence type="ECO:0000256" key="5">
    <source>
        <dbReference type="ARBA" id="ARBA00022679"/>
    </source>
</evidence>
<dbReference type="InterPro" id="IPR016195">
    <property type="entry name" value="Pol/histidinol_Pase-like"/>
</dbReference>
<dbReference type="NCBIfam" id="NF004226">
    <property type="entry name" value="PRK05673.1"/>
    <property type="match status" value="1"/>
</dbReference>
<gene>
    <name evidence="12" type="ORF">K8V82_05155</name>
</gene>
<keyword evidence="6 12" id="KW-0548">Nucleotidyltransferase</keyword>
<dbReference type="PANTHER" id="PTHR32294:SF0">
    <property type="entry name" value="DNA POLYMERASE III SUBUNIT ALPHA"/>
    <property type="match status" value="1"/>
</dbReference>
<dbReference type="NCBIfam" id="TIGR00594">
    <property type="entry name" value="polc"/>
    <property type="match status" value="1"/>
</dbReference>
<evidence type="ECO:0000313" key="13">
    <source>
        <dbReference type="Proteomes" id="UP000769156"/>
    </source>
</evidence>
<keyword evidence="5 12" id="KW-0808">Transferase</keyword>
<dbReference type="EC" id="2.7.7.7" evidence="3"/>
<dbReference type="Pfam" id="PF02811">
    <property type="entry name" value="PHP"/>
    <property type="match status" value="1"/>
</dbReference>
<dbReference type="CDD" id="cd04485">
    <property type="entry name" value="DnaE_OBF"/>
    <property type="match status" value="1"/>
</dbReference>
<dbReference type="PANTHER" id="PTHR32294">
    <property type="entry name" value="DNA POLYMERASE III SUBUNIT ALPHA"/>
    <property type="match status" value="1"/>
</dbReference>
<accession>A0A921I2L6</accession>
<dbReference type="InterPro" id="IPR004013">
    <property type="entry name" value="PHP_dom"/>
</dbReference>
<comment type="catalytic activity">
    <reaction evidence="10">
        <text>DNA(n) + a 2'-deoxyribonucleoside 5'-triphosphate = DNA(n+1) + diphosphate</text>
        <dbReference type="Rhea" id="RHEA:22508"/>
        <dbReference type="Rhea" id="RHEA-COMP:17339"/>
        <dbReference type="Rhea" id="RHEA-COMP:17340"/>
        <dbReference type="ChEBI" id="CHEBI:33019"/>
        <dbReference type="ChEBI" id="CHEBI:61560"/>
        <dbReference type="ChEBI" id="CHEBI:173112"/>
        <dbReference type="EC" id="2.7.7.7"/>
    </reaction>
</comment>
<dbReference type="Gene3D" id="3.20.20.140">
    <property type="entry name" value="Metal-dependent hydrolases"/>
    <property type="match status" value="1"/>
</dbReference>
<evidence type="ECO:0000259" key="11">
    <source>
        <dbReference type="SMART" id="SM00481"/>
    </source>
</evidence>
<evidence type="ECO:0000256" key="3">
    <source>
        <dbReference type="ARBA" id="ARBA00012417"/>
    </source>
</evidence>
<dbReference type="InterPro" id="IPR004805">
    <property type="entry name" value="DnaE2/DnaE/PolC"/>
</dbReference>
<dbReference type="SUPFAM" id="SSF89550">
    <property type="entry name" value="PHP domain-like"/>
    <property type="match status" value="1"/>
</dbReference>
<dbReference type="CDD" id="cd12113">
    <property type="entry name" value="PHP_PolIIIA_DnaE3"/>
    <property type="match status" value="1"/>
</dbReference>
<dbReference type="Gene3D" id="1.10.150.870">
    <property type="match status" value="1"/>
</dbReference>
<keyword evidence="7" id="KW-0235">DNA replication</keyword>
<sequence length="1158" mass="131666">MSFAHLHVHTEYSLLDGSNKIKECISRVKELGMDSVAITDHGVMYGVIDFYKAAKAAGIKPVLGCEVYVAPGSRFDKEARGNSESRYYHLVLLAENDTGYHNLMKLVSRGFTEGYYYKPRVDMELLEEFHEGIIALSACLAGEVARDIGQGLYEEAKEAALRYEKIFGKGNFFLELQDHGMSQQQMVNQALLRMSRETGIQLVATNDVHYTYEDDVKPHDILLCLQTGKKLADEDRMRYEGGQYYIKSEEEMRELFPYALEALENTQKIADRCNVEIEFGVTKLPKYDVPEGYTSWEYLNELCYSGLEQRYSPVTEELKERLKYELSVIHDMGYVDYFLIVWDFIKYARDNNIMVGPGRGSAAGSIVAYCLGITSIDPIRYQLLFERFLNPERVSMPDIDVDFCFERRQEVIDYVVRKYGSDRVVQIVTFGTLAARGVLRDVGRVMDLPYAFVDTIAKMVPTELNITLDKALAMNPELKKLYQEDDQVRELIDMSKRLEGLPRHTSMHAAGVVISQKAVDEYVPLSLGSDGSVTTQFTMTTLEELGLLKMDFLGLRTLTVIQNAVELARRSTGKDIDIHSIDYNDKAVLDSIGTGKTDGVFQLESSGMKSFMKELKPQSLEDIIAGISLYRPGPMDFIPQYIKGKNNPELITYDCPQLEPILAPTYGCIVYQEQVMQIVRDLAGYTLGRSDLLRRAMSKKKGDVMQKERQNFVYGNPEEGVPGCVNNGIDEKTANKIYDEMIDFAKYAFNKSHAAAYAVVSYQTAYLKYYYPVEFMAALMTSVIENPSKVAEYIYSCRQMGIDILPPDINKGEGNFSVDGGSIRYGLAAIKSIGRPVIQSIITERETSGLFRSLKDFIERMSGKDVNRRTIENFIKAGAFDGLGGTRRQFMAIYVQILDQVNQEKKYSMTGQMSLFDLVDEEQKKEFDIPLPDVGEYDKETKLAFEKEVIGVYLTGHPLEDYEEKWKKNITRTTLDFQIDDETGRSKVRDGVKETVGGMITAKTIKHTKNNKMMEFLTLEDLAGTVEIVVFPRDYEKYQRMLGQDDKVFIRGRVSEEDDAPSKLICENVVPFEQTKKELWIQYKDKAAYMEDEEHLFDMLRASDGDDSVVIYCRAEKAVKRLPPGKNIYIEPGILSRLTNYFGESCVKVVEKPIESLK</sequence>
<evidence type="ECO:0000256" key="6">
    <source>
        <dbReference type="ARBA" id="ARBA00022695"/>
    </source>
</evidence>
<dbReference type="SMART" id="SM00481">
    <property type="entry name" value="POLIIIAc"/>
    <property type="match status" value="1"/>
</dbReference>
<name>A0A921I2L6_9FIRM</name>
<comment type="subcellular location">
    <subcellularLocation>
        <location evidence="1">Cytoplasm</location>
    </subcellularLocation>
</comment>
<dbReference type="EMBL" id="DYVY01000082">
    <property type="protein sequence ID" value="HJF94162.1"/>
    <property type="molecule type" value="Genomic_DNA"/>
</dbReference>
<dbReference type="GO" id="GO:0008408">
    <property type="term" value="F:3'-5' exonuclease activity"/>
    <property type="evidence" value="ECO:0007669"/>
    <property type="project" value="InterPro"/>
</dbReference>
<dbReference type="Pfam" id="PF17657">
    <property type="entry name" value="DNA_pol3_finger"/>
    <property type="match status" value="1"/>
</dbReference>
<dbReference type="GO" id="GO:0003676">
    <property type="term" value="F:nucleic acid binding"/>
    <property type="evidence" value="ECO:0007669"/>
    <property type="project" value="InterPro"/>
</dbReference>
<dbReference type="GO" id="GO:0003887">
    <property type="term" value="F:DNA-directed DNA polymerase activity"/>
    <property type="evidence" value="ECO:0007669"/>
    <property type="project" value="UniProtKB-KW"/>
</dbReference>
<comment type="caution">
    <text evidence="12">The sequence shown here is derived from an EMBL/GenBank/DDBJ whole genome shotgun (WGS) entry which is preliminary data.</text>
</comment>
<dbReference type="InterPro" id="IPR040982">
    <property type="entry name" value="DNA_pol3_finger"/>
</dbReference>
<evidence type="ECO:0000256" key="9">
    <source>
        <dbReference type="ARBA" id="ARBA00025611"/>
    </source>
</evidence>
<dbReference type="GO" id="GO:0006260">
    <property type="term" value="P:DNA replication"/>
    <property type="evidence" value="ECO:0007669"/>
    <property type="project" value="UniProtKB-KW"/>
</dbReference>
<evidence type="ECO:0000256" key="10">
    <source>
        <dbReference type="ARBA" id="ARBA00049244"/>
    </source>
</evidence>
<evidence type="ECO:0000313" key="12">
    <source>
        <dbReference type="EMBL" id="HJF94162.1"/>
    </source>
</evidence>
<dbReference type="GO" id="GO:0005737">
    <property type="term" value="C:cytoplasm"/>
    <property type="evidence" value="ECO:0007669"/>
    <property type="project" value="UniProtKB-SubCell"/>
</dbReference>
<evidence type="ECO:0000256" key="8">
    <source>
        <dbReference type="ARBA" id="ARBA00022932"/>
    </source>
</evidence>
<comment type="function">
    <text evidence="9">DNA polymerase III is a complex, multichain enzyme responsible for most of the replicative synthesis in bacteria. This DNA polymerase also exhibits 3' to 5' exonuclease activity. The alpha chain is the DNA polymerase.</text>
</comment>
<dbReference type="NCBIfam" id="NF005298">
    <property type="entry name" value="PRK06826.1"/>
    <property type="match status" value="1"/>
</dbReference>
<dbReference type="InterPro" id="IPR003141">
    <property type="entry name" value="Pol/His_phosphatase_N"/>
</dbReference>
<reference evidence="12" key="1">
    <citation type="journal article" date="2021" name="PeerJ">
        <title>Extensive microbial diversity within the chicken gut microbiome revealed by metagenomics and culture.</title>
        <authorList>
            <person name="Gilroy R."/>
            <person name="Ravi A."/>
            <person name="Getino M."/>
            <person name="Pursley I."/>
            <person name="Horton D.L."/>
            <person name="Alikhan N.F."/>
            <person name="Baker D."/>
            <person name="Gharbi K."/>
            <person name="Hall N."/>
            <person name="Watson M."/>
            <person name="Adriaenssens E.M."/>
            <person name="Foster-Nyarko E."/>
            <person name="Jarju S."/>
            <person name="Secka A."/>
            <person name="Antonio M."/>
            <person name="Oren A."/>
            <person name="Chaudhuri R.R."/>
            <person name="La Ragione R."/>
            <person name="Hildebrand F."/>
            <person name="Pallen M.J."/>
        </authorList>
    </citation>
    <scope>NUCLEOTIDE SEQUENCE</scope>
    <source>
        <strain evidence="12">ChiSjej5B23-16112</strain>
    </source>
</reference>
<dbReference type="Pfam" id="PF14579">
    <property type="entry name" value="HHH_6"/>
    <property type="match status" value="1"/>
</dbReference>
<dbReference type="InterPro" id="IPR029460">
    <property type="entry name" value="DNAPol_HHH"/>
</dbReference>
<dbReference type="AlphaFoldDB" id="A0A921I2L6"/>
<reference evidence="12" key="2">
    <citation type="submission" date="2021-09" db="EMBL/GenBank/DDBJ databases">
        <authorList>
            <person name="Gilroy R."/>
        </authorList>
    </citation>
    <scope>NUCLEOTIDE SEQUENCE</scope>
    <source>
        <strain evidence="12">ChiSjej5B23-16112</strain>
    </source>
</reference>
<organism evidence="12 13">
    <name type="scientific">Lachnoclostridium phocaeense</name>
    <dbReference type="NCBI Taxonomy" id="1871021"/>
    <lineage>
        <taxon>Bacteria</taxon>
        <taxon>Bacillati</taxon>
        <taxon>Bacillota</taxon>
        <taxon>Clostridia</taxon>
        <taxon>Lachnospirales</taxon>
        <taxon>Lachnospiraceae</taxon>
    </lineage>
</organism>
<dbReference type="Proteomes" id="UP000769156">
    <property type="component" value="Unassembled WGS sequence"/>
</dbReference>
<feature type="domain" description="Polymerase/histidinol phosphatase N-terminal" evidence="11">
    <location>
        <begin position="4"/>
        <end position="71"/>
    </location>
</feature>
<dbReference type="Pfam" id="PF01336">
    <property type="entry name" value="tRNA_anti-codon"/>
    <property type="match status" value="1"/>
</dbReference>
<dbReference type="InterPro" id="IPR004365">
    <property type="entry name" value="NA-bd_OB_tRNA"/>
</dbReference>
<evidence type="ECO:0000256" key="1">
    <source>
        <dbReference type="ARBA" id="ARBA00004496"/>
    </source>
</evidence>